<dbReference type="InterPro" id="IPR015946">
    <property type="entry name" value="KH_dom-like_a/b"/>
</dbReference>
<dbReference type="Pfam" id="PF02566">
    <property type="entry name" value="OsmC"/>
    <property type="match status" value="1"/>
</dbReference>
<keyword evidence="1" id="KW-0575">Peroxidase</keyword>
<dbReference type="GO" id="GO:0004601">
    <property type="term" value="F:peroxidase activity"/>
    <property type="evidence" value="ECO:0007669"/>
    <property type="project" value="UniProtKB-KW"/>
</dbReference>
<accession>A0ABD5SVP9</accession>
<feature type="non-terminal residue" evidence="1">
    <location>
        <position position="1"/>
    </location>
</feature>
<dbReference type="SUPFAM" id="SSF82784">
    <property type="entry name" value="OsmC-like"/>
    <property type="match status" value="1"/>
</dbReference>
<proteinExistence type="predicted"/>
<keyword evidence="2" id="KW-1185">Reference proteome</keyword>
<evidence type="ECO:0000313" key="2">
    <source>
        <dbReference type="Proteomes" id="UP001596383"/>
    </source>
</evidence>
<reference evidence="1 2" key="1">
    <citation type="journal article" date="2019" name="Int. J. Syst. Evol. Microbiol.">
        <title>The Global Catalogue of Microorganisms (GCM) 10K type strain sequencing project: providing services to taxonomists for standard genome sequencing and annotation.</title>
        <authorList>
            <consortium name="The Broad Institute Genomics Platform"/>
            <consortium name="The Broad Institute Genome Sequencing Center for Infectious Disease"/>
            <person name="Wu L."/>
            <person name="Ma J."/>
        </authorList>
    </citation>
    <scope>NUCLEOTIDE SEQUENCE [LARGE SCALE GENOMIC DNA]</scope>
    <source>
        <strain evidence="1 2">LMG 29247</strain>
    </source>
</reference>
<keyword evidence="1" id="KW-0560">Oxidoreductase</keyword>
<dbReference type="EC" id="1.11.1.-" evidence="1"/>
<dbReference type="InterPro" id="IPR036102">
    <property type="entry name" value="OsmC/Ohrsf"/>
</dbReference>
<protein>
    <submittedName>
        <fullName evidence="1">OsmC family protein</fullName>
        <ecNumber evidence="1">1.11.1.-</ecNumber>
    </submittedName>
</protein>
<sequence>GTETGPTPVDVFLGGLASCLSLSVRYQAEKRDASDDEIRVDADATPAERAVERIEAEVRLESDADDETLERIVDLGERGCHVSQLLREDLDLALSWDRC</sequence>
<name>A0ABD5SVP9_9EURY</name>
<dbReference type="EMBL" id="JBHSWV010000702">
    <property type="protein sequence ID" value="MFC6769219.1"/>
    <property type="molecule type" value="Genomic_DNA"/>
</dbReference>
<dbReference type="AlphaFoldDB" id="A0ABD5SVP9"/>
<comment type="caution">
    <text evidence="1">The sequence shown here is derived from an EMBL/GenBank/DDBJ whole genome shotgun (WGS) entry which is preliminary data.</text>
</comment>
<dbReference type="Gene3D" id="3.30.300.20">
    <property type="match status" value="1"/>
</dbReference>
<dbReference type="PANTHER" id="PTHR39624">
    <property type="entry name" value="PROTEIN INVOLVED IN RIMO-MEDIATED BETA-METHYLTHIOLATION OF RIBOSOMAL PROTEIN S12 YCAO"/>
    <property type="match status" value="1"/>
</dbReference>
<evidence type="ECO:0000313" key="1">
    <source>
        <dbReference type="EMBL" id="MFC6769219.1"/>
    </source>
</evidence>
<dbReference type="RefSeq" id="WP_273741903.1">
    <property type="nucleotide sequence ID" value="NZ_JAQIVI010000702.1"/>
</dbReference>
<organism evidence="1 2">
    <name type="scientific">Natrinema soli</name>
    <dbReference type="NCBI Taxonomy" id="1930624"/>
    <lineage>
        <taxon>Archaea</taxon>
        <taxon>Methanobacteriati</taxon>
        <taxon>Methanobacteriota</taxon>
        <taxon>Stenosarchaea group</taxon>
        <taxon>Halobacteria</taxon>
        <taxon>Halobacteriales</taxon>
        <taxon>Natrialbaceae</taxon>
        <taxon>Natrinema</taxon>
    </lineage>
</organism>
<gene>
    <name evidence="1" type="ORF">ACFQE6_30605</name>
</gene>
<dbReference type="Proteomes" id="UP001596383">
    <property type="component" value="Unassembled WGS sequence"/>
</dbReference>
<dbReference type="InterPro" id="IPR003718">
    <property type="entry name" value="OsmC/Ohr_fam"/>
</dbReference>
<dbReference type="PANTHER" id="PTHR39624:SF2">
    <property type="entry name" value="OSMC-LIKE PROTEIN"/>
    <property type="match status" value="1"/>
</dbReference>